<comment type="caution">
    <text evidence="1">The sequence shown here is derived from an EMBL/GenBank/DDBJ whole genome shotgun (WGS) entry which is preliminary data.</text>
</comment>
<dbReference type="InterPro" id="IPR008969">
    <property type="entry name" value="CarboxyPept-like_regulatory"/>
</dbReference>
<keyword evidence="1" id="KW-0121">Carboxypeptidase</keyword>
<dbReference type="AlphaFoldDB" id="A0A5C4SHJ8"/>
<dbReference type="GO" id="GO:0004180">
    <property type="term" value="F:carboxypeptidase activity"/>
    <property type="evidence" value="ECO:0007669"/>
    <property type="project" value="UniProtKB-KW"/>
</dbReference>
<proteinExistence type="predicted"/>
<keyword evidence="1" id="KW-0378">Hydrolase</keyword>
<reference evidence="1 2" key="1">
    <citation type="submission" date="2019-05" db="EMBL/GenBank/DDBJ databases">
        <title>Tamlana fucoidanivorans sp. nov., isolated from the surface of algae collected from Fujian province in China.</title>
        <authorList>
            <person name="Li J."/>
        </authorList>
    </citation>
    <scope>NUCLEOTIDE SEQUENCE [LARGE SCALE GENOMIC DNA]</scope>
    <source>
        <strain evidence="1 2">CW2-9</strain>
    </source>
</reference>
<accession>A0A5C4SHJ8</accession>
<keyword evidence="1" id="KW-0645">Protease</keyword>
<name>A0A5C4SHJ8_9FLAO</name>
<keyword evidence="2" id="KW-1185">Reference proteome</keyword>
<dbReference type="SUPFAM" id="SSF49464">
    <property type="entry name" value="Carboxypeptidase regulatory domain-like"/>
    <property type="match status" value="1"/>
</dbReference>
<evidence type="ECO:0000313" key="1">
    <source>
        <dbReference type="EMBL" id="TNJ42480.1"/>
    </source>
</evidence>
<organism evidence="1 2">
    <name type="scientific">Allotamlana fucoidanivorans</name>
    <dbReference type="NCBI Taxonomy" id="2583814"/>
    <lineage>
        <taxon>Bacteria</taxon>
        <taxon>Pseudomonadati</taxon>
        <taxon>Bacteroidota</taxon>
        <taxon>Flavobacteriia</taxon>
        <taxon>Flavobacteriales</taxon>
        <taxon>Flavobacteriaceae</taxon>
        <taxon>Allotamlana</taxon>
    </lineage>
</organism>
<evidence type="ECO:0000313" key="2">
    <source>
        <dbReference type="Proteomes" id="UP000308713"/>
    </source>
</evidence>
<protein>
    <submittedName>
        <fullName evidence="1">Carboxypeptidase-like regulatory domain-containing protein</fullName>
    </submittedName>
</protein>
<dbReference type="EMBL" id="VDCS01000014">
    <property type="protein sequence ID" value="TNJ42480.1"/>
    <property type="molecule type" value="Genomic_DNA"/>
</dbReference>
<sequence>MKNHIYTFILFQLLTFQSFSQEIEMNGIIADSETENPVEFVNIGVLNKNKGTISNLNGKFKLSVSKKFLNDSLTISHINYYPVKIPIKNFNNKTIFLEPKINELSEVIVSNKKKRNRKIGVKSYNPLLWLGAISEDMDIIENAQRINIPDKTVRVKYVNIYLRAGFKADSSFVRINFYKNVDNKPDEKIIFENIVQKKKIEPGWLQIDLTKQYIYLEEDFFVGVEFIPNFKNKLEVYIGAILTKGKGYSRRNSLGKWNKLQGASTINVEIEY</sequence>
<gene>
    <name evidence="1" type="ORF">FGF67_14540</name>
</gene>
<dbReference type="Pfam" id="PF13715">
    <property type="entry name" value="CarbopepD_reg_2"/>
    <property type="match status" value="1"/>
</dbReference>
<dbReference type="Proteomes" id="UP000308713">
    <property type="component" value="Unassembled WGS sequence"/>
</dbReference>